<organism evidence="3">
    <name type="scientific">Absidia glauca</name>
    <name type="common">Pin mould</name>
    <dbReference type="NCBI Taxonomy" id="4829"/>
    <lineage>
        <taxon>Eukaryota</taxon>
        <taxon>Fungi</taxon>
        <taxon>Fungi incertae sedis</taxon>
        <taxon>Mucoromycota</taxon>
        <taxon>Mucoromycotina</taxon>
        <taxon>Mucoromycetes</taxon>
        <taxon>Mucorales</taxon>
        <taxon>Cunninghamellaceae</taxon>
        <taxon>Absidia</taxon>
    </lineage>
</organism>
<proteinExistence type="predicted"/>
<dbReference type="OrthoDB" id="443682at2759"/>
<dbReference type="PANTHER" id="PTHR46421:SF1">
    <property type="entry name" value="PROGRAMMED CELL DEATH PROTEIN 2-LIKE"/>
    <property type="match status" value="1"/>
</dbReference>
<feature type="region of interest" description="Disordered" evidence="1">
    <location>
        <begin position="113"/>
        <end position="143"/>
    </location>
</feature>
<dbReference type="InterPro" id="IPR052815">
    <property type="entry name" value="PDCD2-like_regulator"/>
</dbReference>
<gene>
    <name evidence="3" type="primary">ABSGL_09392.1 scaffold 11175</name>
</gene>
<name>A0A163JWN4_ABSGL</name>
<dbReference type="OMA" id="MPGPWAD"/>
<dbReference type="Pfam" id="PF04194">
    <property type="entry name" value="PDCD2_C"/>
    <property type="match status" value="1"/>
</dbReference>
<dbReference type="PANTHER" id="PTHR46421">
    <property type="entry name" value="PROGRAMMED CELL DEATH PROTEIN 2-LIKE"/>
    <property type="match status" value="1"/>
</dbReference>
<evidence type="ECO:0000313" key="4">
    <source>
        <dbReference type="Proteomes" id="UP000078561"/>
    </source>
</evidence>
<reference evidence="3" key="1">
    <citation type="submission" date="2016-04" db="EMBL/GenBank/DDBJ databases">
        <authorList>
            <person name="Evans L.H."/>
            <person name="Alamgir A."/>
            <person name="Owens N."/>
            <person name="Weber N.D."/>
            <person name="Virtaneva K."/>
            <person name="Barbian K."/>
            <person name="Babar A."/>
            <person name="Rosenke K."/>
        </authorList>
    </citation>
    <scope>NUCLEOTIDE SEQUENCE [LARGE SCALE GENOMIC DNA]</scope>
    <source>
        <strain evidence="3">CBS 101.48</strain>
    </source>
</reference>
<feature type="compositionally biased region" description="Basic and acidic residues" evidence="1">
    <location>
        <begin position="113"/>
        <end position="129"/>
    </location>
</feature>
<feature type="domain" description="Programmed cell death protein 2 C-terminal" evidence="2">
    <location>
        <begin position="272"/>
        <end position="390"/>
    </location>
</feature>
<sequence>MAPKQTNAPNTTMLLGVPDGAISAADDTDPYITKLGGLPVWLDNDKTPPSDYCKCRVCGEWMYLLCQSYIPLPDSVYHRVIYIWACNQRSCMRKEGSFSVVRSHMVDEGYLRAQQQKEEQKKKREEQKKATSGFGTPQGFQLGDLWGGNKSFGSSSTGATGFGMTTKTSTTIKATETLAERLGKLQIDKEEPTPPAAKATEPPVITSDLPSFPSEYLYITPEDTERTTGMEIDMSRYQEFLNLETAADDDEEGGGTWANEQYEKDQLPRGVDKQFKKFMDRVACEPSQCIRYEWDGSPLFYQLHDGNHAGKCDACGAPRVYEMQLMPNVLSILPTAEYAAQQQKQEPARTLESMNVGMEFGTVLVYVCKNDCHPGDTHDTTFVKESALVQFELD</sequence>
<evidence type="ECO:0000259" key="2">
    <source>
        <dbReference type="Pfam" id="PF04194"/>
    </source>
</evidence>
<feature type="region of interest" description="Disordered" evidence="1">
    <location>
        <begin position="184"/>
        <end position="206"/>
    </location>
</feature>
<protein>
    <recommendedName>
        <fullName evidence="2">Programmed cell death protein 2 C-terminal domain-containing protein</fullName>
    </recommendedName>
</protein>
<dbReference type="InParanoid" id="A0A163JWN4"/>
<dbReference type="FunCoup" id="A0A163JWN4">
    <property type="interactions" value="559"/>
</dbReference>
<dbReference type="EMBL" id="LT554202">
    <property type="protein sequence ID" value="SAM03551.1"/>
    <property type="molecule type" value="Genomic_DNA"/>
</dbReference>
<dbReference type="STRING" id="4829.A0A163JWN4"/>
<accession>A0A163JWN4</accession>
<keyword evidence="4" id="KW-1185">Reference proteome</keyword>
<dbReference type="InterPro" id="IPR007320">
    <property type="entry name" value="PDCD2_C"/>
</dbReference>
<evidence type="ECO:0000256" key="1">
    <source>
        <dbReference type="SAM" id="MobiDB-lite"/>
    </source>
</evidence>
<dbReference type="AlphaFoldDB" id="A0A163JWN4"/>
<evidence type="ECO:0000313" key="3">
    <source>
        <dbReference type="EMBL" id="SAM03551.1"/>
    </source>
</evidence>
<dbReference type="Proteomes" id="UP000078561">
    <property type="component" value="Unassembled WGS sequence"/>
</dbReference>
<dbReference type="GO" id="GO:0005737">
    <property type="term" value="C:cytoplasm"/>
    <property type="evidence" value="ECO:0007669"/>
    <property type="project" value="InterPro"/>
</dbReference>